<evidence type="ECO:0000313" key="1">
    <source>
        <dbReference type="EnsemblPlants" id="AVESA.00010b.r2.4DG0776840.1.CDS"/>
    </source>
</evidence>
<accession>A0ACD5XEF6</accession>
<reference evidence="1" key="2">
    <citation type="submission" date="2025-09" db="UniProtKB">
        <authorList>
            <consortium name="EnsemblPlants"/>
        </authorList>
    </citation>
    <scope>IDENTIFICATION</scope>
</reference>
<protein>
    <submittedName>
        <fullName evidence="1">Uncharacterized protein</fullName>
    </submittedName>
</protein>
<name>A0ACD5XEF6_AVESA</name>
<reference evidence="1" key="1">
    <citation type="submission" date="2021-05" db="EMBL/GenBank/DDBJ databases">
        <authorList>
            <person name="Scholz U."/>
            <person name="Mascher M."/>
            <person name="Fiebig A."/>
        </authorList>
    </citation>
    <scope>NUCLEOTIDE SEQUENCE [LARGE SCALE GENOMIC DNA]</scope>
</reference>
<evidence type="ECO:0000313" key="2">
    <source>
        <dbReference type="Proteomes" id="UP001732700"/>
    </source>
</evidence>
<dbReference type="EnsemblPlants" id="AVESA.00010b.r2.4DG0776840.1">
    <property type="protein sequence ID" value="AVESA.00010b.r2.4DG0776840.1.CDS"/>
    <property type="gene ID" value="AVESA.00010b.r2.4DG0776840"/>
</dbReference>
<keyword evidence="2" id="KW-1185">Reference proteome</keyword>
<organism evidence="1 2">
    <name type="scientific">Avena sativa</name>
    <name type="common">Oat</name>
    <dbReference type="NCBI Taxonomy" id="4498"/>
    <lineage>
        <taxon>Eukaryota</taxon>
        <taxon>Viridiplantae</taxon>
        <taxon>Streptophyta</taxon>
        <taxon>Embryophyta</taxon>
        <taxon>Tracheophyta</taxon>
        <taxon>Spermatophyta</taxon>
        <taxon>Magnoliopsida</taxon>
        <taxon>Liliopsida</taxon>
        <taxon>Poales</taxon>
        <taxon>Poaceae</taxon>
        <taxon>BOP clade</taxon>
        <taxon>Pooideae</taxon>
        <taxon>Poodae</taxon>
        <taxon>Poeae</taxon>
        <taxon>Poeae Chloroplast Group 1 (Aveneae type)</taxon>
        <taxon>Aveninae</taxon>
        <taxon>Avena</taxon>
    </lineage>
</organism>
<proteinExistence type="predicted"/>
<dbReference type="Proteomes" id="UP001732700">
    <property type="component" value="Chromosome 4D"/>
</dbReference>
<sequence>MYSPSEAPLLLTRGDDKRRWWRDVVEESGRLVALALPMIAVALLQLVMQLISTVMVGHLGEVALAGAAMANSLTIVSGFSIIAGLACGLETICGQAYGAEQYDQLSLYTYSLIFPMVLTSLITLSVFIPLCWVMVYKVGMGTTGAALSVTICDWVEAIVLGLYIKFSPSCEKTRAPISSEAFRSIGSLMRLGIPSAFMLCLEWWSYELIVLLSGILPNPALETSVLSICISTLLLLYNIPYGLGAAASVRVSNELGAGNPKGARLVVGVALSFVACSAVLVSTTLLALRHFIGIAFSKEEEVINYVTRMVPLISITVITDSFQGVLSGVARGGGWQHLGAYVNLGAFYLVGIPVALYFGFAVQLRGMGFVFGMIAGGATQVILLVVITATTKWDKMADKAKERVFEERLPTQ</sequence>